<keyword evidence="5" id="KW-0378">Hydrolase</keyword>
<dbReference type="Gene3D" id="2.120.10.60">
    <property type="entry name" value="Tricorn protease N-terminal domain"/>
    <property type="match status" value="1"/>
</dbReference>
<feature type="compositionally biased region" description="Acidic residues" evidence="7">
    <location>
        <begin position="431"/>
        <end position="494"/>
    </location>
</feature>
<comment type="similarity">
    <text evidence="2">Belongs to the peptidase S41B family.</text>
</comment>
<dbReference type="Gene3D" id="2.30.42.10">
    <property type="match status" value="1"/>
</dbReference>
<dbReference type="CDD" id="cd07562">
    <property type="entry name" value="Peptidase_S41_TRI"/>
    <property type="match status" value="1"/>
</dbReference>
<dbReference type="PROSITE" id="PS51257">
    <property type="entry name" value="PROKAR_LIPOPROTEIN"/>
    <property type="match status" value="1"/>
</dbReference>
<dbReference type="EMBL" id="CP036287">
    <property type="protein sequence ID" value="QDU68104.1"/>
    <property type="molecule type" value="Genomic_DNA"/>
</dbReference>
<dbReference type="Gene3D" id="3.90.226.10">
    <property type="entry name" value="2-enoyl-CoA Hydratase, Chain A, domain 1"/>
    <property type="match status" value="1"/>
</dbReference>
<dbReference type="InterPro" id="IPR028204">
    <property type="entry name" value="Tricorn_C1"/>
</dbReference>
<dbReference type="InterPro" id="IPR011659">
    <property type="entry name" value="WD40"/>
</dbReference>
<sequence precursor="true">MEPTRTLLGLLLLSPALTAACALPQPAAVVADVEPTVFEPRANARTDVLRAPGLPQFPSIDPTGQWIAFSHAGDLWAVPAAGGVASRLTAHPAREGRSAFAPDGRRLAFESNRDGATNLYVVDLEQQGGRLIAGEPRRVTSTDRSESLGGFTGDGSALLFASSREPGLYRASRMFRVGIDGGPITRLTDAFGSEPHQGADGRVVFRRGRDLYERPRYRGPGAPELWSLDLASGAFEVLAPSDASEHAGFPTPDGGLVFVSSRSGSNQVWRTDAAGRTEALTNFVPAPGEPTIGHGVRDLDVSVDGKHAAFAVWDRIYTLDLGQADAAPRVVAIALSVDDSEADVDVVDLAREVDESAVSPDGATVAVVARGEVLVRATAEDRPTRRITDSVSREADVAWSPDGATLYFVSDESGRKGIYTARVALARQDLEPAEAPESAAEESDDEAAESEAGDTSSDTEVDVDVEGTEPESDATTEDEGDGDEAESDEDDEPEGPTPGERWAQALTFTVEPLVLDPDVHLWHPLPSPDGRSLLYLRERGDMVLMDLASGASRTLLGNWDEPEVEWAADSRHLVYAVSDLDFNGDVWIGDVGPADAVDWTFEPVNVTRHPDIDHEPRLSADGKVLVFLSERAGENFEWDVWRVYLDRSLEGLSQYELAEHFEEAEKAFAKRGAIDEDTEQPEPFELDLDDAWLRARRLTSLPGSESNLGISPGGSKVVFTGSVGEDSGLWSIGADGDEREKVVGGSPGNVRFSPDGKQIAFVEGGQAKRVKADGGKAETFDIDARARFEIAAQQRQKFLEAAGVLEFAFYHPTLKGLDWGALTQRYLTLAQGTRTSDEFNRVGTMLFGELDGSHLGIFGGDAFRAPSQDTGYLGVDIEPVVGGFEVTEVILGGPADREASRIEAGEVIVSMAGRALAPLGSLPERDLYTVLEGTEGAELLLGVRGVDGTVRQLVIEPMSYTAERDLRYEHDVLARRDDVERLSGGRLGYLHIRGMSMRYVRDFERDLYAAAHGKDGLLIDVRDNGGGSTTDILLASLTAPNHAFTVPRGADPASVPTDAYPRDRRLIYGYSRPIAVLINENSFSNAEIFAHSIRTIGRGRLIGTQTFGGVISTGAAQLIDGTVVRRPFRGWYLPDGTDMEHHGALPDVDVPRTPTDEAAGVDAQLEAAVAALLADIDAGK</sequence>
<reference evidence="10 11" key="1">
    <citation type="submission" date="2019-02" db="EMBL/GenBank/DDBJ databases">
        <title>Deep-cultivation of Planctomycetes and their phenomic and genomic characterization uncovers novel biology.</title>
        <authorList>
            <person name="Wiegand S."/>
            <person name="Jogler M."/>
            <person name="Boedeker C."/>
            <person name="Pinto D."/>
            <person name="Vollmers J."/>
            <person name="Rivas-Marin E."/>
            <person name="Kohn T."/>
            <person name="Peeters S.H."/>
            <person name="Heuer A."/>
            <person name="Rast P."/>
            <person name="Oberbeckmann S."/>
            <person name="Bunk B."/>
            <person name="Jeske O."/>
            <person name="Meyerdierks A."/>
            <person name="Storesund J.E."/>
            <person name="Kallscheuer N."/>
            <person name="Luecker S."/>
            <person name="Lage O.M."/>
            <person name="Pohl T."/>
            <person name="Merkel B.J."/>
            <person name="Hornburger P."/>
            <person name="Mueller R.-W."/>
            <person name="Bruemmer F."/>
            <person name="Labrenz M."/>
            <person name="Spormann A.M."/>
            <person name="Op den Camp H."/>
            <person name="Overmann J."/>
            <person name="Amann R."/>
            <person name="Jetten M.S.M."/>
            <person name="Mascher T."/>
            <person name="Medema M.H."/>
            <person name="Devos D.P."/>
            <person name="Kaster A.-K."/>
            <person name="Ovreas L."/>
            <person name="Rohde M."/>
            <person name="Galperin M.Y."/>
            <person name="Jogler C."/>
        </authorList>
    </citation>
    <scope>NUCLEOTIDE SEQUENCE [LARGE SCALE GENOMIC DNA]</scope>
    <source>
        <strain evidence="10 11">Pla133</strain>
    </source>
</reference>
<dbReference type="InterPro" id="IPR029045">
    <property type="entry name" value="ClpP/crotonase-like_dom_sf"/>
</dbReference>
<feature type="region of interest" description="Disordered" evidence="7">
    <location>
        <begin position="431"/>
        <end position="500"/>
    </location>
</feature>
<evidence type="ECO:0000256" key="7">
    <source>
        <dbReference type="SAM" id="MobiDB-lite"/>
    </source>
</evidence>
<evidence type="ECO:0000256" key="2">
    <source>
        <dbReference type="ARBA" id="ARBA00008524"/>
    </source>
</evidence>
<dbReference type="Pfam" id="PF14684">
    <property type="entry name" value="Tricorn_C1"/>
    <property type="match status" value="1"/>
</dbReference>
<dbReference type="SMART" id="SM00245">
    <property type="entry name" value="TSPc"/>
    <property type="match status" value="1"/>
</dbReference>
<dbReference type="PANTHER" id="PTHR43253:SF1">
    <property type="entry name" value="TRICORN PROTEASE HOMOLOG 2-RELATED"/>
    <property type="match status" value="1"/>
</dbReference>
<dbReference type="SUPFAM" id="SSF69304">
    <property type="entry name" value="Tricorn protease N-terminal domain"/>
    <property type="match status" value="1"/>
</dbReference>
<dbReference type="GO" id="GO:0006508">
    <property type="term" value="P:proteolysis"/>
    <property type="evidence" value="ECO:0007669"/>
    <property type="project" value="UniProtKB-KW"/>
</dbReference>
<dbReference type="GO" id="GO:0008236">
    <property type="term" value="F:serine-type peptidase activity"/>
    <property type="evidence" value="ECO:0007669"/>
    <property type="project" value="UniProtKB-KW"/>
</dbReference>
<keyword evidence="4" id="KW-0645">Protease</keyword>
<dbReference type="Pfam" id="PF26549">
    <property type="entry name" value="Tricorn_N"/>
    <property type="match status" value="1"/>
</dbReference>
<keyword evidence="11" id="KW-1185">Reference proteome</keyword>
<dbReference type="PROSITE" id="PS50106">
    <property type="entry name" value="PDZ"/>
    <property type="match status" value="1"/>
</dbReference>
<dbReference type="Pfam" id="PF03572">
    <property type="entry name" value="Peptidase_S41"/>
    <property type="match status" value="1"/>
</dbReference>
<dbReference type="Pfam" id="PF07676">
    <property type="entry name" value="PD40"/>
    <property type="match status" value="3"/>
</dbReference>
<dbReference type="InterPro" id="IPR011042">
    <property type="entry name" value="6-blade_b-propeller_TolB-like"/>
</dbReference>
<evidence type="ECO:0000313" key="11">
    <source>
        <dbReference type="Proteomes" id="UP000316921"/>
    </source>
</evidence>
<gene>
    <name evidence="10" type="ORF">Pla133_31980</name>
</gene>
<dbReference type="InterPro" id="IPR012393">
    <property type="entry name" value="Tricorn_protease"/>
</dbReference>
<accession>A0A518BM98</accession>
<dbReference type="InterPro" id="IPR005151">
    <property type="entry name" value="Tail-specific_protease"/>
</dbReference>
<dbReference type="Gene3D" id="2.120.10.30">
    <property type="entry name" value="TolB, C-terminal domain"/>
    <property type="match status" value="3"/>
</dbReference>
<dbReference type="PANTHER" id="PTHR43253">
    <property type="entry name" value="TRICORN PROTEASE HOMOLOG 2-RELATED"/>
    <property type="match status" value="1"/>
</dbReference>
<dbReference type="KEGG" id="pbap:Pla133_31980"/>
<dbReference type="InterPro" id="IPR036034">
    <property type="entry name" value="PDZ_sf"/>
</dbReference>
<name>A0A518BM98_9BACT</name>
<evidence type="ECO:0000256" key="8">
    <source>
        <dbReference type="SAM" id="SignalP"/>
    </source>
</evidence>
<dbReference type="Proteomes" id="UP000316921">
    <property type="component" value="Chromosome"/>
</dbReference>
<keyword evidence="3" id="KW-0963">Cytoplasm</keyword>
<dbReference type="InterPro" id="IPR001478">
    <property type="entry name" value="PDZ"/>
</dbReference>
<feature type="signal peptide" evidence="8">
    <location>
        <begin position="1"/>
        <end position="19"/>
    </location>
</feature>
<dbReference type="SUPFAM" id="SSF52096">
    <property type="entry name" value="ClpP/crotonase"/>
    <property type="match status" value="1"/>
</dbReference>
<evidence type="ECO:0000313" key="10">
    <source>
        <dbReference type="EMBL" id="QDU68104.1"/>
    </source>
</evidence>
<evidence type="ECO:0000256" key="3">
    <source>
        <dbReference type="ARBA" id="ARBA00022490"/>
    </source>
</evidence>
<dbReference type="GO" id="GO:0005737">
    <property type="term" value="C:cytoplasm"/>
    <property type="evidence" value="ECO:0007669"/>
    <property type="project" value="UniProtKB-SubCell"/>
</dbReference>
<comment type="subcellular location">
    <subcellularLocation>
        <location evidence="1">Cytoplasm</location>
    </subcellularLocation>
</comment>
<feature type="chain" id="PRO_5022158867" description="PDZ domain-containing protein" evidence="8">
    <location>
        <begin position="20"/>
        <end position="1180"/>
    </location>
</feature>
<dbReference type="SUPFAM" id="SSF50156">
    <property type="entry name" value="PDZ domain-like"/>
    <property type="match status" value="1"/>
</dbReference>
<keyword evidence="8" id="KW-0732">Signal</keyword>
<evidence type="ECO:0000256" key="1">
    <source>
        <dbReference type="ARBA" id="ARBA00004496"/>
    </source>
</evidence>
<protein>
    <recommendedName>
        <fullName evidence="9">PDZ domain-containing protein</fullName>
    </recommendedName>
</protein>
<keyword evidence="6" id="KW-0720">Serine protease</keyword>
<dbReference type="RefSeq" id="WP_145066837.1">
    <property type="nucleotide sequence ID" value="NZ_CP036287.1"/>
</dbReference>
<organism evidence="10 11">
    <name type="scientific">Engelhardtia mirabilis</name>
    <dbReference type="NCBI Taxonomy" id="2528011"/>
    <lineage>
        <taxon>Bacteria</taxon>
        <taxon>Pseudomonadati</taxon>
        <taxon>Planctomycetota</taxon>
        <taxon>Planctomycetia</taxon>
        <taxon>Planctomycetia incertae sedis</taxon>
        <taxon>Engelhardtia</taxon>
    </lineage>
</organism>
<feature type="domain" description="PDZ" evidence="9">
    <location>
        <begin position="862"/>
        <end position="934"/>
    </location>
</feature>
<evidence type="ECO:0000259" key="9">
    <source>
        <dbReference type="PROSITE" id="PS50106"/>
    </source>
</evidence>
<proteinExistence type="inferred from homology"/>
<dbReference type="Gene3D" id="3.30.750.44">
    <property type="match status" value="1"/>
</dbReference>
<evidence type="ECO:0000256" key="4">
    <source>
        <dbReference type="ARBA" id="ARBA00022670"/>
    </source>
</evidence>
<dbReference type="AlphaFoldDB" id="A0A518BM98"/>
<dbReference type="SUPFAM" id="SSF82171">
    <property type="entry name" value="DPP6 N-terminal domain-like"/>
    <property type="match status" value="1"/>
</dbReference>
<evidence type="ECO:0000256" key="5">
    <source>
        <dbReference type="ARBA" id="ARBA00022801"/>
    </source>
</evidence>
<evidence type="ECO:0000256" key="6">
    <source>
        <dbReference type="ARBA" id="ARBA00022825"/>
    </source>
</evidence>